<organism evidence="1 2">
    <name type="scientific">Teichococcus coralli</name>
    <dbReference type="NCBI Taxonomy" id="2545983"/>
    <lineage>
        <taxon>Bacteria</taxon>
        <taxon>Pseudomonadati</taxon>
        <taxon>Pseudomonadota</taxon>
        <taxon>Alphaproteobacteria</taxon>
        <taxon>Acetobacterales</taxon>
        <taxon>Roseomonadaceae</taxon>
        <taxon>Roseomonas</taxon>
    </lineage>
</organism>
<evidence type="ECO:0000313" key="1">
    <source>
        <dbReference type="EMBL" id="MXP63702.1"/>
    </source>
</evidence>
<proteinExistence type="predicted"/>
<dbReference type="OrthoDB" id="7291195at2"/>
<dbReference type="RefSeq" id="WP_160936827.1">
    <property type="nucleotide sequence ID" value="NZ_SNVJ01000007.1"/>
</dbReference>
<reference evidence="1 2" key="1">
    <citation type="submission" date="2019-03" db="EMBL/GenBank/DDBJ databases">
        <title>Roseomonas sp. a novel Roseomonas species isolated from Sea whip Gorgonian.</title>
        <authorList>
            <person name="Li F."/>
            <person name="Pan X."/>
            <person name="Huang S."/>
            <person name="Li Z."/>
            <person name="Meng B."/>
        </authorList>
    </citation>
    <scope>NUCLEOTIDE SEQUENCE [LARGE SCALE GENOMIC DNA]</scope>
    <source>
        <strain evidence="1 2">M0104</strain>
    </source>
</reference>
<gene>
    <name evidence="1" type="ORF">E0493_10120</name>
</gene>
<dbReference type="Pfam" id="PF26541">
    <property type="entry name" value="MafI2"/>
    <property type="match status" value="1"/>
</dbReference>
<keyword evidence="2" id="KW-1185">Reference proteome</keyword>
<dbReference type="AlphaFoldDB" id="A0A845BEK9"/>
<evidence type="ECO:0000313" key="2">
    <source>
        <dbReference type="Proteomes" id="UP000460715"/>
    </source>
</evidence>
<accession>A0A845BEK9</accession>
<protein>
    <submittedName>
        <fullName evidence="1">Uncharacterized protein</fullName>
    </submittedName>
</protein>
<dbReference type="InterPro" id="IPR058702">
    <property type="entry name" value="MafI2-like"/>
</dbReference>
<comment type="caution">
    <text evidence="1">The sequence shown here is derived from an EMBL/GenBank/DDBJ whole genome shotgun (WGS) entry which is preliminary data.</text>
</comment>
<sequence length="109" mass="12200">MTNGANLSKLRENLLWSAQRALPGKMPASLHAYSVKVERPQKKLRLRAHFHEPPSEDDIEDLLAVETEIFADFFDDVRVETEIEVIAPGEKPNFLAEGVAYQRPASLGA</sequence>
<dbReference type="Proteomes" id="UP000460715">
    <property type="component" value="Unassembled WGS sequence"/>
</dbReference>
<name>A0A845BEK9_9PROT</name>
<dbReference type="EMBL" id="SNVJ01000007">
    <property type="protein sequence ID" value="MXP63702.1"/>
    <property type="molecule type" value="Genomic_DNA"/>
</dbReference>